<dbReference type="Proteomes" id="UP000886501">
    <property type="component" value="Unassembled WGS sequence"/>
</dbReference>
<comment type="caution">
    <text evidence="1">The sequence shown here is derived from an EMBL/GenBank/DDBJ whole genome shotgun (WGS) entry which is preliminary data.</text>
</comment>
<gene>
    <name evidence="1" type="ORF">BDM02DRAFT_3114382</name>
</gene>
<sequence>MPTVAVPRLSTVVAELSATAVAVAKPSTGPYTIAITGPFTVVVTEPYAVAATEPFTITVAVAESSVAGTRYPHSGAGTGCGVFSRTHTISGNVFLFVTTNGGALP</sequence>
<proteinExistence type="predicted"/>
<name>A0ACB6ZHJ3_THEGA</name>
<evidence type="ECO:0000313" key="2">
    <source>
        <dbReference type="Proteomes" id="UP000886501"/>
    </source>
</evidence>
<organism evidence="1 2">
    <name type="scientific">Thelephora ganbajun</name>
    <name type="common">Ganba fungus</name>
    <dbReference type="NCBI Taxonomy" id="370292"/>
    <lineage>
        <taxon>Eukaryota</taxon>
        <taxon>Fungi</taxon>
        <taxon>Dikarya</taxon>
        <taxon>Basidiomycota</taxon>
        <taxon>Agaricomycotina</taxon>
        <taxon>Agaricomycetes</taxon>
        <taxon>Thelephorales</taxon>
        <taxon>Thelephoraceae</taxon>
        <taxon>Thelephora</taxon>
    </lineage>
</organism>
<reference evidence="1" key="2">
    <citation type="journal article" date="2020" name="Nat. Commun.">
        <title>Large-scale genome sequencing of mycorrhizal fungi provides insights into the early evolution of symbiotic traits.</title>
        <authorList>
            <person name="Miyauchi S."/>
            <person name="Kiss E."/>
            <person name="Kuo A."/>
            <person name="Drula E."/>
            <person name="Kohler A."/>
            <person name="Sanchez-Garcia M."/>
            <person name="Morin E."/>
            <person name="Andreopoulos B."/>
            <person name="Barry K.W."/>
            <person name="Bonito G."/>
            <person name="Buee M."/>
            <person name="Carver A."/>
            <person name="Chen C."/>
            <person name="Cichocki N."/>
            <person name="Clum A."/>
            <person name="Culley D."/>
            <person name="Crous P.W."/>
            <person name="Fauchery L."/>
            <person name="Girlanda M."/>
            <person name="Hayes R.D."/>
            <person name="Keri Z."/>
            <person name="LaButti K."/>
            <person name="Lipzen A."/>
            <person name="Lombard V."/>
            <person name="Magnuson J."/>
            <person name="Maillard F."/>
            <person name="Murat C."/>
            <person name="Nolan M."/>
            <person name="Ohm R.A."/>
            <person name="Pangilinan J."/>
            <person name="Pereira M.F."/>
            <person name="Perotto S."/>
            <person name="Peter M."/>
            <person name="Pfister S."/>
            <person name="Riley R."/>
            <person name="Sitrit Y."/>
            <person name="Stielow J.B."/>
            <person name="Szollosi G."/>
            <person name="Zifcakova L."/>
            <person name="Stursova M."/>
            <person name="Spatafora J.W."/>
            <person name="Tedersoo L."/>
            <person name="Vaario L.M."/>
            <person name="Yamada A."/>
            <person name="Yan M."/>
            <person name="Wang P."/>
            <person name="Xu J."/>
            <person name="Bruns T."/>
            <person name="Baldrian P."/>
            <person name="Vilgalys R."/>
            <person name="Dunand C."/>
            <person name="Henrissat B."/>
            <person name="Grigoriev I.V."/>
            <person name="Hibbett D."/>
            <person name="Nagy L.G."/>
            <person name="Martin F.M."/>
        </authorList>
    </citation>
    <scope>NUCLEOTIDE SEQUENCE</scope>
    <source>
        <strain evidence="1">P2</strain>
    </source>
</reference>
<evidence type="ECO:0000313" key="1">
    <source>
        <dbReference type="EMBL" id="KAF9649064.1"/>
    </source>
</evidence>
<accession>A0ACB6ZHJ3</accession>
<protein>
    <submittedName>
        <fullName evidence="1">Uncharacterized protein</fullName>
    </submittedName>
</protein>
<dbReference type="EMBL" id="MU118003">
    <property type="protein sequence ID" value="KAF9649064.1"/>
    <property type="molecule type" value="Genomic_DNA"/>
</dbReference>
<keyword evidence="2" id="KW-1185">Reference proteome</keyword>
<reference evidence="1" key="1">
    <citation type="submission" date="2019-10" db="EMBL/GenBank/DDBJ databases">
        <authorList>
            <consortium name="DOE Joint Genome Institute"/>
            <person name="Kuo A."/>
            <person name="Miyauchi S."/>
            <person name="Kiss E."/>
            <person name="Drula E."/>
            <person name="Kohler A."/>
            <person name="Sanchez-Garcia M."/>
            <person name="Andreopoulos B."/>
            <person name="Barry K.W."/>
            <person name="Bonito G."/>
            <person name="Buee M."/>
            <person name="Carver A."/>
            <person name="Chen C."/>
            <person name="Cichocki N."/>
            <person name="Clum A."/>
            <person name="Culley D."/>
            <person name="Crous P.W."/>
            <person name="Fauchery L."/>
            <person name="Girlanda M."/>
            <person name="Hayes R."/>
            <person name="Keri Z."/>
            <person name="Labutti K."/>
            <person name="Lipzen A."/>
            <person name="Lombard V."/>
            <person name="Magnuson J."/>
            <person name="Maillard F."/>
            <person name="Morin E."/>
            <person name="Murat C."/>
            <person name="Nolan M."/>
            <person name="Ohm R."/>
            <person name="Pangilinan J."/>
            <person name="Pereira M."/>
            <person name="Perotto S."/>
            <person name="Peter M."/>
            <person name="Riley R."/>
            <person name="Sitrit Y."/>
            <person name="Stielow B."/>
            <person name="Szollosi G."/>
            <person name="Zifcakova L."/>
            <person name="Stursova M."/>
            <person name="Spatafora J.W."/>
            <person name="Tedersoo L."/>
            <person name="Vaario L.-M."/>
            <person name="Yamada A."/>
            <person name="Yan M."/>
            <person name="Wang P."/>
            <person name="Xu J."/>
            <person name="Bruns T."/>
            <person name="Baldrian P."/>
            <person name="Vilgalys R."/>
            <person name="Henrissat B."/>
            <person name="Grigoriev I.V."/>
            <person name="Hibbett D."/>
            <person name="Nagy L.G."/>
            <person name="Martin F.M."/>
        </authorList>
    </citation>
    <scope>NUCLEOTIDE SEQUENCE</scope>
    <source>
        <strain evidence="1">P2</strain>
    </source>
</reference>